<dbReference type="Proteomes" id="UP000218899">
    <property type="component" value="Chromosome"/>
</dbReference>
<protein>
    <submittedName>
        <fullName evidence="2">Glyoxalase/bleomycin resistance protein/dioxygenase</fullName>
    </submittedName>
</protein>
<dbReference type="InterPro" id="IPR037523">
    <property type="entry name" value="VOC_core"/>
</dbReference>
<dbReference type="GO" id="GO:0051213">
    <property type="term" value="F:dioxygenase activity"/>
    <property type="evidence" value="ECO:0007669"/>
    <property type="project" value="UniProtKB-KW"/>
</dbReference>
<dbReference type="SUPFAM" id="SSF54593">
    <property type="entry name" value="Glyoxalase/Bleomycin resistance protein/Dihydroxybiphenyl dioxygenase"/>
    <property type="match status" value="1"/>
</dbReference>
<dbReference type="KEGG" id="sva:SVA_2942"/>
<sequence>MAVHLDHLLVPSRNRRASTRLLAELLGVPWAESGAGPFSPVYVNDGLTLDFDETSEPFSTLHFCFRVDQAEFEAILGRIAAAGLSYRSAPHGPVDFKVNADHGGSIVYWSEPDGHVWEVLTVSYARRPSESSGGEKRA</sequence>
<reference evidence="2 3" key="1">
    <citation type="submission" date="2015-08" db="EMBL/GenBank/DDBJ databases">
        <title>Complete genome sequence of Sulfurifustis variabilis.</title>
        <authorList>
            <person name="Miura A."/>
            <person name="Kojima H."/>
            <person name="Fukui M."/>
        </authorList>
    </citation>
    <scope>NUCLEOTIDE SEQUENCE [LARGE SCALE GENOMIC DNA]</scope>
    <source>
        <strain evidence="3">skN76</strain>
    </source>
</reference>
<dbReference type="OrthoDB" id="9812656at2"/>
<accession>A0A1B4V7J3</accession>
<proteinExistence type="predicted"/>
<keyword evidence="2" id="KW-0560">Oxidoreductase</keyword>
<dbReference type="PROSITE" id="PS51819">
    <property type="entry name" value="VOC"/>
    <property type="match status" value="1"/>
</dbReference>
<dbReference type="AlphaFoldDB" id="A0A1B4V7J3"/>
<dbReference type="Gene3D" id="3.10.180.10">
    <property type="entry name" value="2,3-Dihydroxybiphenyl 1,2-Dioxygenase, domain 1"/>
    <property type="match status" value="1"/>
</dbReference>
<feature type="domain" description="VOC" evidence="1">
    <location>
        <begin position="4"/>
        <end position="122"/>
    </location>
</feature>
<dbReference type="EMBL" id="AP014936">
    <property type="protein sequence ID" value="BAU49490.1"/>
    <property type="molecule type" value="Genomic_DNA"/>
</dbReference>
<organism evidence="2 3">
    <name type="scientific">Sulfurifustis variabilis</name>
    <dbReference type="NCBI Taxonomy" id="1675686"/>
    <lineage>
        <taxon>Bacteria</taxon>
        <taxon>Pseudomonadati</taxon>
        <taxon>Pseudomonadota</taxon>
        <taxon>Gammaproteobacteria</taxon>
        <taxon>Acidiferrobacterales</taxon>
        <taxon>Acidiferrobacteraceae</taxon>
        <taxon>Sulfurifustis</taxon>
    </lineage>
</organism>
<keyword evidence="2" id="KW-0223">Dioxygenase</keyword>
<gene>
    <name evidence="2" type="ORF">SVA_2942</name>
</gene>
<evidence type="ECO:0000313" key="3">
    <source>
        <dbReference type="Proteomes" id="UP000218899"/>
    </source>
</evidence>
<evidence type="ECO:0000313" key="2">
    <source>
        <dbReference type="EMBL" id="BAU49490.1"/>
    </source>
</evidence>
<name>A0A1B4V7J3_9GAMM</name>
<dbReference type="RefSeq" id="WP_096461889.1">
    <property type="nucleotide sequence ID" value="NZ_AP014936.1"/>
</dbReference>
<dbReference type="CDD" id="cd08351">
    <property type="entry name" value="ChaP_like"/>
    <property type="match status" value="1"/>
</dbReference>
<keyword evidence="3" id="KW-1185">Reference proteome</keyword>
<evidence type="ECO:0000259" key="1">
    <source>
        <dbReference type="PROSITE" id="PS51819"/>
    </source>
</evidence>
<dbReference type="InterPro" id="IPR029068">
    <property type="entry name" value="Glyas_Bleomycin-R_OHBP_Dase"/>
</dbReference>